<keyword evidence="4 9" id="KW-0812">Transmembrane</keyword>
<comment type="similarity">
    <text evidence="9">Belongs to the LpxL/LpxM/LpxP family.</text>
</comment>
<keyword evidence="1 9" id="KW-1003">Cell membrane</keyword>
<dbReference type="GO" id="GO:0016746">
    <property type="term" value="F:acyltransferase activity"/>
    <property type="evidence" value="ECO:0007669"/>
    <property type="project" value="UniProtKB-KW"/>
</dbReference>
<comment type="function">
    <text evidence="9">Catalyzes the transfer of an acyl chain from an acyl-[acyl-carrier-protein] (ACP) to a Kdo(2)-lipid IV(A) to form a Kdo(2)-(acyl)-lipid IV(A).</text>
</comment>
<dbReference type="InterPro" id="IPR004960">
    <property type="entry name" value="LipA_acyltrans"/>
</dbReference>
<comment type="caution">
    <text evidence="11">The sequence shown here is derived from an EMBL/GenBank/DDBJ whole genome shotgun (WGS) entry which is preliminary data.</text>
</comment>
<gene>
    <name evidence="9 11" type="primary">lpxL</name>
    <name evidence="11" type="ORF">SCD92_06945</name>
</gene>
<keyword evidence="2 9" id="KW-0997">Cell inner membrane</keyword>
<keyword evidence="7 9" id="KW-0472">Membrane</keyword>
<organism evidence="11 12">
    <name type="scientific">Gilvimarinus gilvus</name>
    <dbReference type="NCBI Taxonomy" id="3058038"/>
    <lineage>
        <taxon>Bacteria</taxon>
        <taxon>Pseudomonadati</taxon>
        <taxon>Pseudomonadota</taxon>
        <taxon>Gammaproteobacteria</taxon>
        <taxon>Cellvibrionales</taxon>
        <taxon>Cellvibrionaceae</taxon>
        <taxon>Gilvimarinus</taxon>
    </lineage>
</organism>
<keyword evidence="5 9" id="KW-0448">Lipopolysaccharide biosynthesis</keyword>
<evidence type="ECO:0000313" key="12">
    <source>
        <dbReference type="Proteomes" id="UP001273505"/>
    </source>
</evidence>
<keyword evidence="8 9" id="KW-0012">Acyltransferase</keyword>
<accession>A0ABU4RW35</accession>
<dbReference type="CDD" id="cd07984">
    <property type="entry name" value="LPLAT_LABLAT-like"/>
    <property type="match status" value="1"/>
</dbReference>
<evidence type="ECO:0000256" key="4">
    <source>
        <dbReference type="ARBA" id="ARBA00022692"/>
    </source>
</evidence>
<evidence type="ECO:0000256" key="5">
    <source>
        <dbReference type="ARBA" id="ARBA00022985"/>
    </source>
</evidence>
<keyword evidence="6 9" id="KW-1133">Transmembrane helix</keyword>
<comment type="catalytic activity">
    <reaction evidence="9">
        <text>an alpha-Kdo-(2-&gt;4)-alpha-Kdo-(2-&gt;6)-lipid IVA + a fatty acyl-[ACP] = an alpha-Kdo-(2-&gt;4)-alpha-Kdo-(2-&gt;6)-(acyl)-lipid IVA + holo-[ACP]</text>
        <dbReference type="Rhea" id="RHEA:69396"/>
        <dbReference type="Rhea" id="RHEA-COMP:9685"/>
        <dbReference type="Rhea" id="RHEA-COMP:14125"/>
        <dbReference type="ChEBI" id="CHEBI:64479"/>
        <dbReference type="ChEBI" id="CHEBI:138651"/>
        <dbReference type="ChEBI" id="CHEBI:176429"/>
        <dbReference type="ChEBI" id="CHEBI:176430"/>
        <dbReference type="EC" id="2.3.1.241"/>
    </reaction>
</comment>
<dbReference type="PIRSF" id="PIRSF026649">
    <property type="entry name" value="MsbB"/>
    <property type="match status" value="1"/>
</dbReference>
<feature type="transmembrane region" description="Helical" evidence="9">
    <location>
        <begin position="18"/>
        <end position="36"/>
    </location>
</feature>
<reference evidence="11 12" key="1">
    <citation type="submission" date="2023-11" db="EMBL/GenBank/DDBJ databases">
        <title>Gilvimarinus fulvus sp. nov., isolated from the surface of Kelp.</title>
        <authorList>
            <person name="Sun Y.Y."/>
            <person name="Gong Y."/>
            <person name="Du Z.J."/>
        </authorList>
    </citation>
    <scope>NUCLEOTIDE SEQUENCE [LARGE SCALE GENOMIC DNA]</scope>
    <source>
        <strain evidence="11 12">SDUM040013</strain>
    </source>
</reference>
<keyword evidence="3 9" id="KW-0808">Transferase</keyword>
<comment type="pathway">
    <text evidence="9">Glycolipid biosynthesis; KDO(2)-lipid A biosynthesis; KDO(2)-lipid A from CMP-3-deoxy-D-manno-octulosonate and lipid IV(A): step 3/4.</text>
</comment>
<name>A0ABU4RW35_9GAMM</name>
<dbReference type="Proteomes" id="UP001273505">
    <property type="component" value="Unassembled WGS sequence"/>
</dbReference>
<proteinExistence type="inferred from homology"/>
<sequence>MAVTPPKRPLSGYTHPKYWGTWLVLGVLVLIAYLPLSITRPLGRGLGALFYRFAASRCEITRVNVALCFPELSAEQKEQRVRDIMRDVGLSFIETAIALWAPDRKFNNLYTIEGLDILERLQAQGKGVLLLGGHYTTLDMAGRIMGLNIECDMIYRVDRNPLLADAMARARESYSGSAIERNDVRQLVKNLRKKHRIWYAPDQDYGVQNTVFAPFFGIQAATVTATARMAQMGRAVVCPFEHWRDEQGIYHVRIKEPLANFPSGDDERDASSANAVVESVVRRFPSQYLWVHRRFKTRPEGEASPYPPRRRKRDKSNTEKKD</sequence>
<feature type="region of interest" description="Disordered" evidence="10">
    <location>
        <begin position="299"/>
        <end position="322"/>
    </location>
</feature>
<dbReference type="PANTHER" id="PTHR30606">
    <property type="entry name" value="LIPID A BIOSYNTHESIS LAUROYL ACYLTRANSFERASE"/>
    <property type="match status" value="1"/>
</dbReference>
<evidence type="ECO:0000256" key="2">
    <source>
        <dbReference type="ARBA" id="ARBA00022519"/>
    </source>
</evidence>
<dbReference type="Pfam" id="PF03279">
    <property type="entry name" value="Lip_A_acyltrans"/>
    <property type="match status" value="1"/>
</dbReference>
<dbReference type="EMBL" id="JAXAFO010000009">
    <property type="protein sequence ID" value="MDX6849089.1"/>
    <property type="molecule type" value="Genomic_DNA"/>
</dbReference>
<evidence type="ECO:0000256" key="10">
    <source>
        <dbReference type="SAM" id="MobiDB-lite"/>
    </source>
</evidence>
<protein>
    <recommendedName>
        <fullName evidence="9">Lipid A biosynthesis acyltransferase</fullName>
        <ecNumber evidence="9">2.3.1.241</ecNumber>
    </recommendedName>
    <alternativeName>
        <fullName evidence="9">Kdo(2)-lipid IV(A) acyltransferase</fullName>
    </alternativeName>
</protein>
<dbReference type="InterPro" id="IPR011920">
    <property type="entry name" value="Lipid_A_LpxL_LpxP"/>
</dbReference>
<comment type="subcellular location">
    <subcellularLocation>
        <location evidence="9">Cell inner membrane</location>
        <topology evidence="9">Single-pass membrane protein</topology>
    </subcellularLocation>
</comment>
<dbReference type="NCBIfam" id="TIGR02207">
    <property type="entry name" value="lipid_A_htrB"/>
    <property type="match status" value="1"/>
</dbReference>
<dbReference type="HAMAP" id="MF_01942">
    <property type="entry name" value="Lipid_A_LpxL_LpxP"/>
    <property type="match status" value="1"/>
</dbReference>
<evidence type="ECO:0000256" key="6">
    <source>
        <dbReference type="ARBA" id="ARBA00022989"/>
    </source>
</evidence>
<keyword evidence="12" id="KW-1185">Reference proteome</keyword>
<feature type="short sequence motif" description="HXXXXD motif" evidence="9">
    <location>
        <begin position="134"/>
        <end position="139"/>
    </location>
</feature>
<evidence type="ECO:0000313" key="11">
    <source>
        <dbReference type="EMBL" id="MDX6849089.1"/>
    </source>
</evidence>
<dbReference type="RefSeq" id="WP_302722702.1">
    <property type="nucleotide sequence ID" value="NZ_JAULRU010000569.1"/>
</dbReference>
<evidence type="ECO:0000256" key="3">
    <source>
        <dbReference type="ARBA" id="ARBA00022679"/>
    </source>
</evidence>
<dbReference type="PANTHER" id="PTHR30606:SF9">
    <property type="entry name" value="LIPID A BIOSYNTHESIS LAUROYLTRANSFERASE"/>
    <property type="match status" value="1"/>
</dbReference>
<comment type="pathway">
    <text evidence="9">Bacterial outer membrane biogenesis; lipopolysaccharide biosynthesis.</text>
</comment>
<evidence type="ECO:0000256" key="8">
    <source>
        <dbReference type="ARBA" id="ARBA00023315"/>
    </source>
</evidence>
<evidence type="ECO:0000256" key="9">
    <source>
        <dbReference type="HAMAP-Rule" id="MF_01942"/>
    </source>
</evidence>
<evidence type="ECO:0000256" key="7">
    <source>
        <dbReference type="ARBA" id="ARBA00023136"/>
    </source>
</evidence>
<evidence type="ECO:0000256" key="1">
    <source>
        <dbReference type="ARBA" id="ARBA00022475"/>
    </source>
</evidence>
<dbReference type="EC" id="2.3.1.241" evidence="9"/>